<feature type="region of interest" description="Disordered" evidence="1">
    <location>
        <begin position="122"/>
        <end position="180"/>
    </location>
</feature>
<reference evidence="2" key="1">
    <citation type="journal article" date="2023" name="Mol. Biol. Evol.">
        <title>Third-Generation Sequencing Reveals the Adaptive Role of the Epigenome in Three Deep-Sea Polychaetes.</title>
        <authorList>
            <person name="Perez M."/>
            <person name="Aroh O."/>
            <person name="Sun Y."/>
            <person name="Lan Y."/>
            <person name="Juniper S.K."/>
            <person name="Young C.R."/>
            <person name="Angers B."/>
            <person name="Qian P.Y."/>
        </authorList>
    </citation>
    <scope>NUCLEOTIDE SEQUENCE</scope>
    <source>
        <strain evidence="2">R07B-5</strain>
    </source>
</reference>
<feature type="compositionally biased region" description="Basic and acidic residues" evidence="1">
    <location>
        <begin position="134"/>
        <end position="145"/>
    </location>
</feature>
<dbReference type="AlphaFoldDB" id="A0AAD9KVS7"/>
<gene>
    <name evidence="2" type="ORF">NP493_549g00000</name>
</gene>
<evidence type="ECO:0000313" key="3">
    <source>
        <dbReference type="Proteomes" id="UP001209878"/>
    </source>
</evidence>
<comment type="caution">
    <text evidence="2">The sequence shown here is derived from an EMBL/GenBank/DDBJ whole genome shotgun (WGS) entry which is preliminary data.</text>
</comment>
<organism evidence="2 3">
    <name type="scientific">Ridgeia piscesae</name>
    <name type="common">Tubeworm</name>
    <dbReference type="NCBI Taxonomy" id="27915"/>
    <lineage>
        <taxon>Eukaryota</taxon>
        <taxon>Metazoa</taxon>
        <taxon>Spiralia</taxon>
        <taxon>Lophotrochozoa</taxon>
        <taxon>Annelida</taxon>
        <taxon>Polychaeta</taxon>
        <taxon>Sedentaria</taxon>
        <taxon>Canalipalpata</taxon>
        <taxon>Sabellida</taxon>
        <taxon>Siboglinidae</taxon>
        <taxon>Ridgeia</taxon>
    </lineage>
</organism>
<protein>
    <submittedName>
        <fullName evidence="2">Uncharacterized protein</fullName>
    </submittedName>
</protein>
<dbReference type="Proteomes" id="UP001209878">
    <property type="component" value="Unassembled WGS sequence"/>
</dbReference>
<keyword evidence="3" id="KW-1185">Reference proteome</keyword>
<accession>A0AAD9KVS7</accession>
<evidence type="ECO:0000256" key="1">
    <source>
        <dbReference type="SAM" id="MobiDB-lite"/>
    </source>
</evidence>
<evidence type="ECO:0000313" key="2">
    <source>
        <dbReference type="EMBL" id="KAK2178289.1"/>
    </source>
</evidence>
<dbReference type="EMBL" id="JAODUO010000549">
    <property type="protein sequence ID" value="KAK2178289.1"/>
    <property type="molecule type" value="Genomic_DNA"/>
</dbReference>
<feature type="region of interest" description="Disordered" evidence="1">
    <location>
        <begin position="1"/>
        <end position="44"/>
    </location>
</feature>
<sequence>MLGNTSHLEATCADGKPASLQRMPDNSKMQSWGRYEPRRSRRSRGTVLGCVNKTRIADKHGTFTKNATRHVESRFLDLWLSVSTELVGFVEQQNKPSRRFVSASQLTTQIYIITVTAAEFARGRGRTNRRRRTPPTDRVRLDRRPPTTSSNALARQRNYRIEEKHRGGRESRTRATRRKK</sequence>
<feature type="compositionally biased region" description="Basic residues" evidence="1">
    <location>
        <begin position="123"/>
        <end position="133"/>
    </location>
</feature>
<name>A0AAD9KVS7_RIDPI</name>
<proteinExistence type="predicted"/>
<feature type="compositionally biased region" description="Basic and acidic residues" evidence="1">
    <location>
        <begin position="159"/>
        <end position="173"/>
    </location>
</feature>